<protein>
    <submittedName>
        <fullName evidence="1">Uncharacterized protein</fullName>
    </submittedName>
</protein>
<proteinExistence type="predicted"/>
<dbReference type="KEGG" id="bpf:BpOF4_21094"/>
<evidence type="ECO:0000313" key="2">
    <source>
        <dbReference type="Proteomes" id="UP000001544"/>
    </source>
</evidence>
<dbReference type="eggNOG" id="ENOG503074J">
    <property type="taxonomic scope" value="Bacteria"/>
</dbReference>
<dbReference type="Proteomes" id="UP000001544">
    <property type="component" value="Plasmid pBpOF4-01"/>
</dbReference>
<keyword evidence="1" id="KW-0614">Plasmid</keyword>
<reference evidence="1 2" key="1">
    <citation type="journal article" date="2011" name="Environ. Microbiol.">
        <title>Genome of alkaliphilic Bacillus pseudofirmus OF4 reveals adaptations that support the ability to grow in an external pH range from 7.5 to 11.4.</title>
        <authorList>
            <person name="Janto B."/>
            <person name="Ahmed A."/>
            <person name="Ito M."/>
            <person name="Liu J."/>
            <person name="Hicks D.B."/>
            <person name="Pagni S."/>
            <person name="Fackelmayer O.J."/>
            <person name="Smith T.A."/>
            <person name="Earl J."/>
            <person name="Elbourne L.D."/>
            <person name="Hassan K."/>
            <person name="Paulsen I.T."/>
            <person name="Kolsto A.B."/>
            <person name="Tourasse N.J."/>
            <person name="Ehrlich G.D."/>
            <person name="Boissy R."/>
            <person name="Ivey D.M."/>
            <person name="Li G."/>
            <person name="Xue Y."/>
            <person name="Ma Y."/>
            <person name="Hu F.Z."/>
            <person name="Krulwich T.A."/>
        </authorList>
    </citation>
    <scope>NUCLEOTIDE SEQUENCE [LARGE SCALE GENOMIC DNA]</scope>
    <source>
        <strain evidence="2">ATCC BAA-2126 / JCM 17055 / OF4</strain>
    </source>
</reference>
<organism evidence="1 2">
    <name type="scientific">Alkalihalophilus pseudofirmus (strain ATCC BAA-2126 / JCM 17055 / OF4)</name>
    <name type="common">Bacillus pseudofirmus</name>
    <dbReference type="NCBI Taxonomy" id="398511"/>
    <lineage>
        <taxon>Bacteria</taxon>
        <taxon>Bacillati</taxon>
        <taxon>Bacillota</taxon>
        <taxon>Bacilli</taxon>
        <taxon>Bacillales</taxon>
        <taxon>Bacillaceae</taxon>
        <taxon>Alkalihalophilus</taxon>
    </lineage>
</organism>
<evidence type="ECO:0000313" key="1">
    <source>
        <dbReference type="EMBL" id="ADC52214.1"/>
    </source>
</evidence>
<dbReference type="EMBL" id="CP001879">
    <property type="protein sequence ID" value="ADC52214.1"/>
    <property type="molecule type" value="Genomic_DNA"/>
</dbReference>
<dbReference type="RefSeq" id="WP_012961123.1">
    <property type="nucleotide sequence ID" value="NC_013792.1"/>
</dbReference>
<name>D3G1I8_ALKPO</name>
<gene>
    <name evidence="1" type="ordered locus">BpOF4_21094</name>
</gene>
<sequence>MTIVMPKVTIGKLLDGTNIDWSYKSTLDCRFLLLSQQNAQKEALKKLLAQETTETTSLFTIQPEKIECDTKGELLDLLEFENAPAAAHEDEQVLRFIEQRIFIVNQFARVLAECTQVEKDVFFKEGSYRPHVEGPLNYFIRNIEEVENEKVKSRLNEEVENLKQVEWYKVNNFERLTYSYGSNGSSETLLHFIKAIWTFWATVQVLQEPRDLILLVEVEQEWYESLSDTDKSVVKDLLKILLDVTHDFTVTLVVVTESLHLSVELGIRYKLYGKGSYIEFIEESDRDDFLTETLLSDWTDNEESLKGLLYDEGDNQRYIGEFLE</sequence>
<geneLocation type="plasmid" evidence="1 2">
    <name>pBpOF4-01</name>
</geneLocation>
<accession>D3G1I8</accession>
<keyword evidence="2" id="KW-1185">Reference proteome</keyword>
<dbReference type="AlphaFoldDB" id="D3G1I8"/>
<dbReference type="HOGENOM" id="CLU_775328_0_0_9"/>